<dbReference type="EMBL" id="MN740370">
    <property type="protein sequence ID" value="QHU03168.1"/>
    <property type="molecule type" value="Genomic_DNA"/>
</dbReference>
<sequence>MSAAAGLSAARRRRAGSNNSNTTTNRNTVVKKQSNSSIHPMKILEHHERRLRDIEINISQSDSVLNNIKKNESRLDNSLVNDLNKRISSLASEVNNLKMFTIESNTLLLRLQTKLEDLTLTDKDLHDIENIVSDENDDKVAAVNAGVDNVIVSVSETSEKNVENDETDQDETNNTGQEEVKMTIVEKK</sequence>
<evidence type="ECO:0000313" key="2">
    <source>
        <dbReference type="EMBL" id="QHU03168.1"/>
    </source>
</evidence>
<dbReference type="AlphaFoldDB" id="A0A6C0JHB8"/>
<reference evidence="2" key="1">
    <citation type="journal article" date="2020" name="Nature">
        <title>Giant virus diversity and host interactions through global metagenomics.</title>
        <authorList>
            <person name="Schulz F."/>
            <person name="Roux S."/>
            <person name="Paez-Espino D."/>
            <person name="Jungbluth S."/>
            <person name="Walsh D.A."/>
            <person name="Denef V.J."/>
            <person name="McMahon K.D."/>
            <person name="Konstantinidis K.T."/>
            <person name="Eloe-Fadrosh E.A."/>
            <person name="Kyrpides N.C."/>
            <person name="Woyke T."/>
        </authorList>
    </citation>
    <scope>NUCLEOTIDE SEQUENCE</scope>
    <source>
        <strain evidence="2">GVMAG-M-3300025890-48</strain>
    </source>
</reference>
<feature type="compositionally biased region" description="Basic and acidic residues" evidence="1">
    <location>
        <begin position="178"/>
        <end position="188"/>
    </location>
</feature>
<protein>
    <submittedName>
        <fullName evidence="2">Uncharacterized protein</fullName>
    </submittedName>
</protein>
<proteinExistence type="predicted"/>
<accession>A0A6C0JHB8</accession>
<feature type="compositionally biased region" description="Low complexity" evidence="1">
    <location>
        <begin position="16"/>
        <end position="28"/>
    </location>
</feature>
<evidence type="ECO:0000256" key="1">
    <source>
        <dbReference type="SAM" id="MobiDB-lite"/>
    </source>
</evidence>
<organism evidence="2">
    <name type="scientific">viral metagenome</name>
    <dbReference type="NCBI Taxonomy" id="1070528"/>
    <lineage>
        <taxon>unclassified sequences</taxon>
        <taxon>metagenomes</taxon>
        <taxon>organismal metagenomes</taxon>
    </lineage>
</organism>
<feature type="region of interest" description="Disordered" evidence="1">
    <location>
        <begin position="1"/>
        <end position="42"/>
    </location>
</feature>
<name>A0A6C0JHB8_9ZZZZ</name>
<feature type="region of interest" description="Disordered" evidence="1">
    <location>
        <begin position="156"/>
        <end position="188"/>
    </location>
</feature>